<dbReference type="GO" id="GO:0004930">
    <property type="term" value="F:G protein-coupled receptor activity"/>
    <property type="evidence" value="ECO:0007669"/>
    <property type="project" value="UniProtKB-KW"/>
</dbReference>
<evidence type="ECO:0000256" key="4">
    <source>
        <dbReference type="ARBA" id="ARBA00023040"/>
    </source>
</evidence>
<comment type="subcellular location">
    <subcellularLocation>
        <location evidence="1">Membrane</location>
        <topology evidence="1">Multi-pass membrane protein</topology>
    </subcellularLocation>
</comment>
<gene>
    <name evidence="11" type="primary">LOC116291317</name>
</gene>
<sequence>MLFNVSNVFRPLETMDKNGTFPETSDEALSKKIAKTTAYVLLFLISVAGNSFIVWVIHRDKRLRNTTNILVANMAVSDLLVPVFTIQGEVLDMYCLYTSKPLNNDFGLGLCKLVHFFQEVSVVVSIYSCIFIAIDRYFAVVYPLKRGFSKTRLKYIIPGIWIFALMMGAPNLYKYRIVNGKGHKICQEDWSPAGVPHMEAMRIQMFILFSLLNGLPIPFITVLYVLICIKLRNQKGPGVVGDAARARRQRQNNKVLKLSIVIVCLLFFSWLFLDIVLFLGLLGELDSLPVITAANIVFAARFIAYSSSSYNIFVYLIFTKNYREHLKILVSLVCCKGSANSLPISSSDQKRVGQSPEHH</sequence>
<evidence type="ECO:0000256" key="8">
    <source>
        <dbReference type="SAM" id="Phobius"/>
    </source>
</evidence>
<feature type="transmembrane region" description="Helical" evidence="8">
    <location>
        <begin position="205"/>
        <end position="227"/>
    </location>
</feature>
<evidence type="ECO:0000256" key="3">
    <source>
        <dbReference type="ARBA" id="ARBA00022989"/>
    </source>
</evidence>
<feature type="transmembrane region" description="Helical" evidence="8">
    <location>
        <begin position="155"/>
        <end position="173"/>
    </location>
</feature>
<reference evidence="11" key="1">
    <citation type="submission" date="2025-08" db="UniProtKB">
        <authorList>
            <consortium name="RefSeq"/>
        </authorList>
    </citation>
    <scope>IDENTIFICATION</scope>
    <source>
        <tissue evidence="11">Tentacle</tissue>
    </source>
</reference>
<dbReference type="SMART" id="SM01381">
    <property type="entry name" value="7TM_GPCR_Srsx"/>
    <property type="match status" value="1"/>
</dbReference>
<accession>A0A6P8HHB9</accession>
<name>A0A6P8HHB9_ACTTE</name>
<evidence type="ECO:0000313" key="10">
    <source>
        <dbReference type="Proteomes" id="UP000515163"/>
    </source>
</evidence>
<dbReference type="CDD" id="cd00637">
    <property type="entry name" value="7tm_classA_rhodopsin-like"/>
    <property type="match status" value="1"/>
</dbReference>
<keyword evidence="7" id="KW-0807">Transducer</keyword>
<dbReference type="Pfam" id="PF00001">
    <property type="entry name" value="7tm_1"/>
    <property type="match status" value="1"/>
</dbReference>
<dbReference type="PRINTS" id="PR00237">
    <property type="entry name" value="GPCRRHODOPSN"/>
</dbReference>
<dbReference type="GO" id="GO:0005886">
    <property type="term" value="C:plasma membrane"/>
    <property type="evidence" value="ECO:0007669"/>
    <property type="project" value="TreeGrafter"/>
</dbReference>
<evidence type="ECO:0000256" key="7">
    <source>
        <dbReference type="ARBA" id="ARBA00023224"/>
    </source>
</evidence>
<dbReference type="Gene3D" id="1.20.1070.10">
    <property type="entry name" value="Rhodopsin 7-helix transmembrane proteins"/>
    <property type="match status" value="1"/>
</dbReference>
<keyword evidence="3 8" id="KW-1133">Transmembrane helix</keyword>
<keyword evidence="10" id="KW-1185">Reference proteome</keyword>
<feature type="transmembrane region" description="Helical" evidence="8">
    <location>
        <begin position="106"/>
        <end position="134"/>
    </location>
</feature>
<dbReference type="GeneID" id="116291317"/>
<feature type="transmembrane region" description="Helical" evidence="8">
    <location>
        <begin position="293"/>
        <end position="318"/>
    </location>
</feature>
<evidence type="ECO:0000313" key="11">
    <source>
        <dbReference type="RefSeq" id="XP_031554343.1"/>
    </source>
</evidence>
<dbReference type="Proteomes" id="UP000515163">
    <property type="component" value="Unplaced"/>
</dbReference>
<feature type="domain" description="G-protein coupled receptors family 1 profile" evidence="9">
    <location>
        <begin position="49"/>
        <end position="315"/>
    </location>
</feature>
<organism evidence="10 11">
    <name type="scientific">Actinia tenebrosa</name>
    <name type="common">Australian red waratah sea anemone</name>
    <dbReference type="NCBI Taxonomy" id="6105"/>
    <lineage>
        <taxon>Eukaryota</taxon>
        <taxon>Metazoa</taxon>
        <taxon>Cnidaria</taxon>
        <taxon>Anthozoa</taxon>
        <taxon>Hexacorallia</taxon>
        <taxon>Actiniaria</taxon>
        <taxon>Actiniidae</taxon>
        <taxon>Actinia</taxon>
    </lineage>
</organism>
<dbReference type="InterPro" id="IPR017452">
    <property type="entry name" value="GPCR_Rhodpsn_7TM"/>
</dbReference>
<feature type="transmembrane region" description="Helical" evidence="8">
    <location>
        <begin position="255"/>
        <end position="281"/>
    </location>
</feature>
<evidence type="ECO:0000259" key="9">
    <source>
        <dbReference type="PROSITE" id="PS50262"/>
    </source>
</evidence>
<dbReference type="RefSeq" id="XP_031554343.1">
    <property type="nucleotide sequence ID" value="XM_031698483.1"/>
</dbReference>
<dbReference type="SUPFAM" id="SSF81321">
    <property type="entry name" value="Family A G protein-coupled receptor-like"/>
    <property type="match status" value="1"/>
</dbReference>
<feature type="transmembrane region" description="Helical" evidence="8">
    <location>
        <begin position="38"/>
        <end position="57"/>
    </location>
</feature>
<protein>
    <submittedName>
        <fullName evidence="11">Prolactin-releasing peptide receptor-like</fullName>
    </submittedName>
</protein>
<dbReference type="OrthoDB" id="9445642at2759"/>
<dbReference type="InParanoid" id="A0A6P8HHB9"/>
<proteinExistence type="predicted"/>
<keyword evidence="2 8" id="KW-0812">Transmembrane</keyword>
<feature type="transmembrane region" description="Helical" evidence="8">
    <location>
        <begin position="69"/>
        <end position="86"/>
    </location>
</feature>
<keyword evidence="4" id="KW-0297">G-protein coupled receptor</keyword>
<evidence type="ECO:0000256" key="5">
    <source>
        <dbReference type="ARBA" id="ARBA00023136"/>
    </source>
</evidence>
<dbReference type="AlphaFoldDB" id="A0A6P8HHB9"/>
<dbReference type="PANTHER" id="PTHR45695:SF9">
    <property type="entry name" value="LEUCOKININ RECEPTOR"/>
    <property type="match status" value="1"/>
</dbReference>
<dbReference type="PROSITE" id="PS50262">
    <property type="entry name" value="G_PROTEIN_RECEP_F1_2"/>
    <property type="match status" value="1"/>
</dbReference>
<dbReference type="KEGG" id="aten:116291317"/>
<evidence type="ECO:0000256" key="1">
    <source>
        <dbReference type="ARBA" id="ARBA00004141"/>
    </source>
</evidence>
<dbReference type="InterPro" id="IPR000276">
    <property type="entry name" value="GPCR_Rhodpsn"/>
</dbReference>
<evidence type="ECO:0000256" key="2">
    <source>
        <dbReference type="ARBA" id="ARBA00022692"/>
    </source>
</evidence>
<keyword evidence="6" id="KW-0675">Receptor</keyword>
<dbReference type="PANTHER" id="PTHR45695">
    <property type="entry name" value="LEUCOKININ RECEPTOR-RELATED"/>
    <property type="match status" value="1"/>
</dbReference>
<keyword evidence="5 8" id="KW-0472">Membrane</keyword>
<evidence type="ECO:0000256" key="6">
    <source>
        <dbReference type="ARBA" id="ARBA00023170"/>
    </source>
</evidence>